<reference evidence="1 2" key="1">
    <citation type="submission" date="2015-09" db="EMBL/GenBank/DDBJ databases">
        <authorList>
            <consortium name="Pathogen Informatics"/>
        </authorList>
    </citation>
    <scope>NUCLEOTIDE SEQUENCE [LARGE SCALE GENOMIC DNA]</scope>
    <source>
        <strain evidence="1 2">2789STDY5834898</strain>
    </source>
</reference>
<dbReference type="RefSeq" id="WP_057253536.1">
    <property type="nucleotide sequence ID" value="NZ_CZAO01000012.1"/>
</dbReference>
<sequence>METLDYNQLLLLSLWQYNHHGDEGLTPALFEETFGKVDGRHYYEKWNGYFSRNLWDMIAYFRSEKENGQKFCDMVGRQVRLYRQNRKKTGGAYGTL</sequence>
<organism evidence="1 2">
    <name type="scientific">Bacteroides uniformis</name>
    <dbReference type="NCBI Taxonomy" id="820"/>
    <lineage>
        <taxon>Bacteria</taxon>
        <taxon>Pseudomonadati</taxon>
        <taxon>Bacteroidota</taxon>
        <taxon>Bacteroidia</taxon>
        <taxon>Bacteroidales</taxon>
        <taxon>Bacteroidaceae</taxon>
        <taxon>Bacteroides</taxon>
    </lineage>
</organism>
<proteinExistence type="predicted"/>
<dbReference type="AlphaFoldDB" id="A0A174RVK2"/>
<dbReference type="EMBL" id="CZAO01000012">
    <property type="protein sequence ID" value="CUP89654.1"/>
    <property type="molecule type" value="Genomic_DNA"/>
</dbReference>
<accession>A0A174RVK2</accession>
<evidence type="ECO:0000313" key="1">
    <source>
        <dbReference type="EMBL" id="CUP89654.1"/>
    </source>
</evidence>
<protein>
    <submittedName>
        <fullName evidence="1">Uncharacterized protein</fullName>
    </submittedName>
</protein>
<evidence type="ECO:0000313" key="2">
    <source>
        <dbReference type="Proteomes" id="UP000095766"/>
    </source>
</evidence>
<gene>
    <name evidence="1" type="ORF">ERS852510_02597</name>
</gene>
<dbReference type="Proteomes" id="UP000095766">
    <property type="component" value="Unassembled WGS sequence"/>
</dbReference>
<name>A0A174RVK2_BACUN</name>